<proteinExistence type="predicted"/>
<evidence type="ECO:0000313" key="2">
    <source>
        <dbReference type="EMBL" id="QHT60423.1"/>
    </source>
</evidence>
<dbReference type="InterPro" id="IPR024563">
    <property type="entry name" value="YqhR"/>
</dbReference>
<dbReference type="EMBL" id="CP048209">
    <property type="protein sequence ID" value="QHT60423.1"/>
    <property type="molecule type" value="Genomic_DNA"/>
</dbReference>
<sequence length="180" mass="20761">MKMRKTIKNRKRMNAGKSKDLPYDASAHTHPFWYCLQLGFFGGLFWGLMRWLLYTISFTKVLPGFLADPFFKQSFLKTYWGHAVGIGFFIVFSVIAALLYKLALGRLSGPWPGLFYGLFWWIILFGMAGPMLGMFPYMNKIGYDTIFTECALYLVWGLFIGFTIAYEYTDEASREPMGAH</sequence>
<keyword evidence="3" id="KW-1185">Reference proteome</keyword>
<feature type="transmembrane region" description="Helical" evidence="1">
    <location>
        <begin position="150"/>
        <end position="168"/>
    </location>
</feature>
<accession>A0A6C0FY49</accession>
<dbReference type="Pfam" id="PF11085">
    <property type="entry name" value="YqhR"/>
    <property type="match status" value="1"/>
</dbReference>
<dbReference type="AlphaFoldDB" id="A0A6C0FY49"/>
<evidence type="ECO:0000313" key="3">
    <source>
        <dbReference type="Proteomes" id="UP000476064"/>
    </source>
</evidence>
<keyword evidence="1" id="KW-0472">Membrane</keyword>
<protein>
    <submittedName>
        <fullName evidence="2">Uncharacterized protein</fullName>
    </submittedName>
</protein>
<feature type="transmembrane region" description="Helical" evidence="1">
    <location>
        <begin position="21"/>
        <end position="45"/>
    </location>
</feature>
<dbReference type="Proteomes" id="UP000476064">
    <property type="component" value="Chromosome"/>
</dbReference>
<feature type="transmembrane region" description="Helical" evidence="1">
    <location>
        <begin position="83"/>
        <end position="103"/>
    </location>
</feature>
<feature type="transmembrane region" description="Helical" evidence="1">
    <location>
        <begin position="115"/>
        <end position="138"/>
    </location>
</feature>
<name>A0A6C0FY49_9BACL</name>
<reference evidence="2 3" key="1">
    <citation type="submission" date="2020-01" db="EMBL/GenBank/DDBJ databases">
        <title>Paenibacillus sp. nov., isolated from tomato rhizosphere.</title>
        <authorList>
            <person name="Weon H.-Y."/>
            <person name="Lee S.A."/>
        </authorList>
    </citation>
    <scope>NUCLEOTIDE SEQUENCE [LARGE SCALE GENOMIC DNA]</scope>
    <source>
        <strain evidence="2 3">12200R-189</strain>
    </source>
</reference>
<evidence type="ECO:0000256" key="1">
    <source>
        <dbReference type="SAM" id="Phobius"/>
    </source>
</evidence>
<organism evidence="2 3">
    <name type="scientific">Paenibacillus lycopersici</name>
    <dbReference type="NCBI Taxonomy" id="2704462"/>
    <lineage>
        <taxon>Bacteria</taxon>
        <taxon>Bacillati</taxon>
        <taxon>Bacillota</taxon>
        <taxon>Bacilli</taxon>
        <taxon>Bacillales</taxon>
        <taxon>Paenibacillaceae</taxon>
        <taxon>Paenibacillus</taxon>
    </lineage>
</organism>
<keyword evidence="1" id="KW-1133">Transmembrane helix</keyword>
<keyword evidence="1" id="KW-0812">Transmembrane</keyword>
<dbReference type="KEGG" id="plyc:GXP70_11100"/>
<gene>
    <name evidence="2" type="ORF">GXP70_11100</name>
</gene>